<keyword evidence="9 17" id="KW-0418">Kinase</keyword>
<dbReference type="SUPFAM" id="SSF55874">
    <property type="entry name" value="ATPase domain of HSP90 chaperone/DNA topoisomerase II/histidine kinase"/>
    <property type="match status" value="1"/>
</dbReference>
<dbReference type="GO" id="GO:0005886">
    <property type="term" value="C:plasma membrane"/>
    <property type="evidence" value="ECO:0007669"/>
    <property type="project" value="UniProtKB-SubCell"/>
</dbReference>
<dbReference type="RefSeq" id="WP_002289136.1">
    <property type="nucleotide sequence ID" value="NZ_AP022341.1"/>
</dbReference>
<evidence type="ECO:0000313" key="18">
    <source>
        <dbReference type="EMBL" id="MDT2369653.1"/>
    </source>
</evidence>
<evidence type="ECO:0000256" key="14">
    <source>
        <dbReference type="SAM" id="Phobius"/>
    </source>
</evidence>
<reference evidence="18" key="6">
    <citation type="submission" date="2023-03" db="EMBL/GenBank/DDBJ databases">
        <authorList>
            <person name="Shen W."/>
            <person name="Cai J."/>
        </authorList>
    </citation>
    <scope>NUCLEOTIDE SEQUENCE</scope>
    <source>
        <strain evidence="18">B1010-2</strain>
    </source>
</reference>
<keyword evidence="11 14" id="KW-1133">Transmembrane helix</keyword>
<evidence type="ECO:0000256" key="10">
    <source>
        <dbReference type="ARBA" id="ARBA00022840"/>
    </source>
</evidence>
<dbReference type="InterPro" id="IPR036890">
    <property type="entry name" value="HATPase_C_sf"/>
</dbReference>
<dbReference type="Pfam" id="PF02518">
    <property type="entry name" value="HATPase_c"/>
    <property type="match status" value="1"/>
</dbReference>
<reference evidence="20 25" key="4">
    <citation type="submission" date="2018-05" db="EMBL/GenBank/DDBJ databases">
        <title>Vancomycin-resistant Enterococcus faecium strain from Chelyabinsk, Russia.</title>
        <authorList>
            <person name="Gostev V."/>
            <person name="Goncharov A."/>
            <person name="Kolodzhieva V."/>
            <person name="Suvorov A."/>
            <person name="Sidorenko S."/>
            <person name="Zueva L."/>
        </authorList>
    </citation>
    <scope>NUCLEOTIDE SEQUENCE [LARGE SCALE GENOMIC DNA]</scope>
    <source>
        <strain evidence="20 25">20</strain>
    </source>
</reference>
<dbReference type="InterPro" id="IPR010559">
    <property type="entry name" value="Sig_transdc_His_kin_internal"/>
</dbReference>
<comment type="caution">
    <text evidence="17">The sequence shown here is derived from an EMBL/GenBank/DDBJ whole genome shotgun (WGS) entry which is preliminary data.</text>
</comment>
<feature type="transmembrane region" description="Helical" evidence="14">
    <location>
        <begin position="12"/>
        <end position="34"/>
    </location>
</feature>
<dbReference type="Proteomes" id="UP001260956">
    <property type="component" value="Unassembled WGS sequence"/>
</dbReference>
<organism evidence="17 27">
    <name type="scientific">Enterococcus faecium</name>
    <name type="common">Streptococcus faecium</name>
    <dbReference type="NCBI Taxonomy" id="1352"/>
    <lineage>
        <taxon>Bacteria</taxon>
        <taxon>Bacillati</taxon>
        <taxon>Bacillota</taxon>
        <taxon>Bacilli</taxon>
        <taxon>Lactobacillales</taxon>
        <taxon>Enterococcaceae</taxon>
        <taxon>Enterococcus</taxon>
    </lineage>
</organism>
<reference evidence="22 23" key="2">
    <citation type="submission" date="2016-04" db="EMBL/GenBank/DDBJ databases">
        <authorList>
            <person name="Millard A."/>
        </authorList>
    </citation>
    <scope>NUCLEOTIDE SEQUENCE [LARGE SCALE GENOMIC DNA]</scope>
    <source>
        <strain evidence="22">Isolate 22</strain>
    </source>
</reference>
<dbReference type="Gene3D" id="6.10.340.10">
    <property type="match status" value="1"/>
</dbReference>
<evidence type="ECO:0000256" key="9">
    <source>
        <dbReference type="ARBA" id="ARBA00022777"/>
    </source>
</evidence>
<dbReference type="EMBL" id="JARPTX010000014">
    <property type="protein sequence ID" value="MDT2369653.1"/>
    <property type="molecule type" value="Genomic_DNA"/>
</dbReference>
<dbReference type="EMBL" id="LEQJ01000003">
    <property type="protein sequence ID" value="RBS34283.1"/>
    <property type="molecule type" value="Genomic_DNA"/>
</dbReference>
<dbReference type="Proteomes" id="UP000191171">
    <property type="component" value="Unassembled WGS sequence"/>
</dbReference>
<name>A0A133CNH2_ENTFC</name>
<evidence type="ECO:0000256" key="12">
    <source>
        <dbReference type="ARBA" id="ARBA00023012"/>
    </source>
</evidence>
<evidence type="ECO:0000256" key="5">
    <source>
        <dbReference type="ARBA" id="ARBA00022553"/>
    </source>
</evidence>
<feature type="domain" description="HAMP" evidence="16">
    <location>
        <begin position="311"/>
        <end position="363"/>
    </location>
</feature>
<dbReference type="InterPro" id="IPR003660">
    <property type="entry name" value="HAMP_dom"/>
</dbReference>
<dbReference type="GeneID" id="66454492"/>
<keyword evidence="12" id="KW-0902">Two-component regulatory system</keyword>
<dbReference type="PANTHER" id="PTHR34220:SF11">
    <property type="entry name" value="SENSOR PROTEIN KINASE HPTS"/>
    <property type="match status" value="1"/>
</dbReference>
<dbReference type="GO" id="GO:0005524">
    <property type="term" value="F:ATP binding"/>
    <property type="evidence" value="ECO:0007669"/>
    <property type="project" value="UniProtKB-KW"/>
</dbReference>
<dbReference type="InterPro" id="IPR003594">
    <property type="entry name" value="HATPase_dom"/>
</dbReference>
<evidence type="ECO:0000313" key="21">
    <source>
        <dbReference type="EMBL" id="RBS34283.1"/>
    </source>
</evidence>
<dbReference type="PRINTS" id="PR00344">
    <property type="entry name" value="BCTRLSENSOR"/>
</dbReference>
<dbReference type="EC" id="2.7.13.3" evidence="3"/>
<keyword evidence="10" id="KW-0067">ATP-binding</keyword>
<keyword evidence="13 14" id="KW-0472">Membrane</keyword>
<dbReference type="EMBL" id="FKLM01000024">
    <property type="protein sequence ID" value="SAM45810.1"/>
    <property type="molecule type" value="Genomic_DNA"/>
</dbReference>
<dbReference type="InterPro" id="IPR005467">
    <property type="entry name" value="His_kinase_dom"/>
</dbReference>
<dbReference type="EMBL" id="MVGJ01000054">
    <property type="protein sequence ID" value="OOL82319.1"/>
    <property type="molecule type" value="Genomic_DNA"/>
</dbReference>
<reference evidence="21 26" key="1">
    <citation type="submission" date="2015-06" db="EMBL/GenBank/DDBJ databases">
        <title>The Genome Sequence of Enterococcus faecium 131EA1.</title>
        <authorList>
            <consortium name="The Broad Institute Genomics Platform"/>
            <consortium name="The Broad Institute Genome Sequencing Center for Infectious Disease"/>
            <person name="Earl A.M."/>
            <person name="Van Tyne D."/>
            <person name="Lebreton F."/>
            <person name="Saavedra J.T."/>
            <person name="Gilmore M.S."/>
            <person name="Manson Mcguire A."/>
            <person name="Clock S."/>
            <person name="Crupain M."/>
            <person name="Rangan U."/>
            <person name="Young S."/>
            <person name="Abouelleil A."/>
            <person name="Cao P."/>
            <person name="Chapman S.B."/>
            <person name="Griggs A."/>
            <person name="Priest M."/>
            <person name="Shea T."/>
            <person name="Wortman J."/>
            <person name="Nusbaum C."/>
            <person name="Birren B."/>
        </authorList>
    </citation>
    <scope>NUCLEOTIDE SEQUENCE [LARGE SCALE GENOMIC DNA]</scope>
    <source>
        <strain evidence="21 26">131EA1</strain>
    </source>
</reference>
<evidence type="ECO:0000313" key="26">
    <source>
        <dbReference type="Proteomes" id="UP000253144"/>
    </source>
</evidence>
<proteinExistence type="predicted"/>
<evidence type="ECO:0000313" key="27">
    <source>
        <dbReference type="Proteomes" id="UP001139644"/>
    </source>
</evidence>
<evidence type="ECO:0000256" key="11">
    <source>
        <dbReference type="ARBA" id="ARBA00022989"/>
    </source>
</evidence>
<sequence>MRKKIKEHELFAKLLFILFIGLFLQAIVISLFIYHRSRDAYIQLFNQSNDVVLKKIQSEFESLNDTIENTLAAFDSNPAVKSYFSNDPAQHMEQLQQLRTIQKMNDSLSKIHPMIDYDVLIFGENGRTFVGNDMLTAVSADSFFQSAIAQRVNERAADTQMLFAHHGLTLRDKKAPSVFFVKKLKNTLNHVYGYAVLSISSKQLANLFQSVVNPEISKISFMNEEQTIIASNEENTIGSRSMIFKKLTVGETTISNGQQLTRLPLYRQDCTLLSQVDLHSLSNQMGVIFPIILYNIVTLAFAGSLVFMYLDRHTKSIYRLIDSLKRLEEDGLKATVPVQGSHEVQLLGNTINQLLSNAQHHYEQTIQDEKKKRSLEIQTMQAQIQPHFIYNTLTSLKFLIWQKKTDEAVQGIDSFITLLRSTIGKKEEVIPVKEEIKSVQSYIDLLSMRYGERISAKIMIPDELQSLSMPNMILQPIIENAYLHAFHNKTQGFITVYGKTKNQLLLFEVIDNGDGFDTENTKQKNDHFSGIGISHVDERIRLMYGDAYGLTIQSVIGTGTTVTICLPLLPKNQSEYQK</sequence>
<accession>A0A133CNH2</accession>
<dbReference type="OMA" id="DHFTEIQ"/>
<keyword evidence="5" id="KW-0597">Phosphoprotein</keyword>
<protein>
    <recommendedName>
        <fullName evidence="3">histidine kinase</fullName>
        <ecNumber evidence="3">2.7.13.3</ecNumber>
    </recommendedName>
</protein>
<dbReference type="EMBL" id="JAIFOC010000061">
    <property type="protein sequence ID" value="MBX4222807.1"/>
    <property type="molecule type" value="Genomic_DNA"/>
</dbReference>
<feature type="domain" description="Histidine kinase" evidence="15">
    <location>
        <begin position="473"/>
        <end position="570"/>
    </location>
</feature>
<evidence type="ECO:0000256" key="7">
    <source>
        <dbReference type="ARBA" id="ARBA00022692"/>
    </source>
</evidence>
<dbReference type="PROSITE" id="PS50885">
    <property type="entry name" value="HAMP"/>
    <property type="match status" value="1"/>
</dbReference>
<keyword evidence="8" id="KW-0547">Nucleotide-binding</keyword>
<dbReference type="Proteomes" id="UP000253144">
    <property type="component" value="Unassembled WGS sequence"/>
</dbReference>
<comment type="catalytic activity">
    <reaction evidence="1">
        <text>ATP + protein L-histidine = ADP + protein N-phospho-L-histidine.</text>
        <dbReference type="EC" id="2.7.13.3"/>
    </reaction>
</comment>
<reference evidence="17" key="5">
    <citation type="journal article" date="2022" name="J. Anim. Sci.">
        <title>Whole genome sequence analyses-based assessment of virulence potential and antimicrobial susceptibilities and resistance of Enterococcus faecium strains isolated from commercial swine and cattle probiotic products.</title>
        <authorList>
            <person name="Shridhar P.B."/>
            <person name="Amachawadi R.G."/>
            <person name="Tokach M."/>
            <person name="Patel I."/>
            <person name="Gangiredla J."/>
            <person name="Mammel M."/>
            <person name="Nagaraja T.G."/>
        </authorList>
    </citation>
    <scope>NUCLEOTIDE SEQUENCE</scope>
    <source>
        <strain evidence="17">EF215</strain>
    </source>
</reference>
<dbReference type="Proteomes" id="UP001139644">
    <property type="component" value="Unassembled WGS sequence"/>
</dbReference>
<dbReference type="GO" id="GO:0000155">
    <property type="term" value="F:phosphorelay sensor kinase activity"/>
    <property type="evidence" value="ECO:0007669"/>
    <property type="project" value="InterPro"/>
</dbReference>
<dbReference type="InterPro" id="IPR050640">
    <property type="entry name" value="Bact_2-comp_sensor_kinase"/>
</dbReference>
<keyword evidence="7 14" id="KW-0812">Transmembrane</keyword>
<dbReference type="EMBL" id="QHGU01000036">
    <property type="protein sequence ID" value="PZM55610.1"/>
    <property type="molecule type" value="Genomic_DNA"/>
</dbReference>
<comment type="subcellular location">
    <subcellularLocation>
        <location evidence="2">Cell membrane</location>
        <topology evidence="2">Multi-pass membrane protein</topology>
    </subcellularLocation>
</comment>
<keyword evidence="6 22" id="KW-0808">Transferase</keyword>
<evidence type="ECO:0000259" key="15">
    <source>
        <dbReference type="PROSITE" id="PS50109"/>
    </source>
</evidence>
<dbReference type="PROSITE" id="PS50109">
    <property type="entry name" value="HIS_KIN"/>
    <property type="match status" value="1"/>
</dbReference>
<feature type="transmembrane region" description="Helical" evidence="14">
    <location>
        <begin position="287"/>
        <end position="310"/>
    </location>
</feature>
<dbReference type="Proteomes" id="UP000183509">
    <property type="component" value="Unassembled WGS sequence"/>
</dbReference>
<evidence type="ECO:0000313" key="22">
    <source>
        <dbReference type="EMBL" id="SAM45810.1"/>
    </source>
</evidence>
<evidence type="ECO:0000313" key="19">
    <source>
        <dbReference type="EMBL" id="OOL82319.1"/>
    </source>
</evidence>
<dbReference type="Proteomes" id="UP000249070">
    <property type="component" value="Unassembled WGS sequence"/>
</dbReference>
<evidence type="ECO:0000256" key="6">
    <source>
        <dbReference type="ARBA" id="ARBA00022679"/>
    </source>
</evidence>
<evidence type="ECO:0000313" key="24">
    <source>
        <dbReference type="Proteomes" id="UP000191171"/>
    </source>
</evidence>
<evidence type="ECO:0000313" key="17">
    <source>
        <dbReference type="EMBL" id="MBX4222807.1"/>
    </source>
</evidence>
<evidence type="ECO:0000313" key="20">
    <source>
        <dbReference type="EMBL" id="PZM55610.1"/>
    </source>
</evidence>
<evidence type="ECO:0000259" key="16">
    <source>
        <dbReference type="PROSITE" id="PS50885"/>
    </source>
</evidence>
<dbReference type="AlphaFoldDB" id="A0A133CNH2"/>
<dbReference type="STRING" id="1352.AL014_07060"/>
<evidence type="ECO:0000256" key="8">
    <source>
        <dbReference type="ARBA" id="ARBA00022741"/>
    </source>
</evidence>
<evidence type="ECO:0000313" key="25">
    <source>
        <dbReference type="Proteomes" id="UP000249070"/>
    </source>
</evidence>
<evidence type="ECO:0000256" key="1">
    <source>
        <dbReference type="ARBA" id="ARBA00000085"/>
    </source>
</evidence>
<dbReference type="Pfam" id="PF06580">
    <property type="entry name" value="His_kinase"/>
    <property type="match status" value="1"/>
</dbReference>
<gene>
    <name evidence="19" type="ORF">B1P95_10130</name>
    <name evidence="20" type="ORF">DKP91_08560</name>
    <name evidence="22" type="ORF">DTPHA_601604</name>
    <name evidence="21" type="ORF">EB12_00737</name>
    <name evidence="17" type="ORF">KYX88_08255</name>
    <name evidence="18" type="ORF">P6Z85_05700</name>
</gene>
<evidence type="ECO:0000256" key="3">
    <source>
        <dbReference type="ARBA" id="ARBA00012438"/>
    </source>
</evidence>
<evidence type="ECO:0000256" key="13">
    <source>
        <dbReference type="ARBA" id="ARBA00023136"/>
    </source>
</evidence>
<evidence type="ECO:0000256" key="2">
    <source>
        <dbReference type="ARBA" id="ARBA00004651"/>
    </source>
</evidence>
<dbReference type="InterPro" id="IPR004358">
    <property type="entry name" value="Sig_transdc_His_kin-like_C"/>
</dbReference>
<dbReference type="Gene3D" id="3.30.565.10">
    <property type="entry name" value="Histidine kinase-like ATPase, C-terminal domain"/>
    <property type="match status" value="1"/>
</dbReference>
<keyword evidence="4" id="KW-1003">Cell membrane</keyword>
<reference evidence="19 24" key="3">
    <citation type="submission" date="2017-02" db="EMBL/GenBank/DDBJ databases">
        <title>Clonality and virulence of isolates of VRE in Hematopoietic Stem Cell Transplanted (HSCT) patients.</title>
        <authorList>
            <person name="Marchi A.P."/>
            <person name="Martins R.C."/>
            <person name="Marie S.K."/>
            <person name="Levin A.S."/>
            <person name="Costa S.F."/>
        </authorList>
    </citation>
    <scope>NUCLEOTIDE SEQUENCE [LARGE SCALE GENOMIC DNA]</scope>
    <source>
        <strain evidence="19 24">LIM1759</strain>
    </source>
</reference>
<evidence type="ECO:0000313" key="23">
    <source>
        <dbReference type="Proteomes" id="UP000183509"/>
    </source>
</evidence>
<dbReference type="PANTHER" id="PTHR34220">
    <property type="entry name" value="SENSOR HISTIDINE KINASE YPDA"/>
    <property type="match status" value="1"/>
</dbReference>
<evidence type="ECO:0000256" key="4">
    <source>
        <dbReference type="ARBA" id="ARBA00022475"/>
    </source>
</evidence>